<dbReference type="InterPro" id="IPR011935">
    <property type="entry name" value="CHP02231"/>
</dbReference>
<dbReference type="PANTHER" id="PTHR31005">
    <property type="entry name" value="DUF4139 DOMAIN-CONTAINING PROTEIN"/>
    <property type="match status" value="1"/>
</dbReference>
<dbReference type="NCBIfam" id="TIGR02231">
    <property type="entry name" value="mucoidy inhibitor MuiA family protein"/>
    <property type="match status" value="1"/>
</dbReference>
<dbReference type="InterPro" id="IPR037291">
    <property type="entry name" value="DUF4139"/>
</dbReference>
<dbReference type="RefSeq" id="WP_066617906.1">
    <property type="nucleotide sequence ID" value="NZ_JBHSYQ010000005.1"/>
</dbReference>
<dbReference type="Proteomes" id="UP001596405">
    <property type="component" value="Unassembled WGS sequence"/>
</dbReference>
<evidence type="ECO:0000259" key="3">
    <source>
        <dbReference type="Pfam" id="PF13600"/>
    </source>
</evidence>
<protein>
    <submittedName>
        <fullName evidence="4">Mucoidy inhibitor MuiA family protein</fullName>
    </submittedName>
</protein>
<accession>A0ABW2DKD8</accession>
<comment type="caution">
    <text evidence="4">The sequence shown here is derived from an EMBL/GenBank/DDBJ whole genome shotgun (WGS) entry which is preliminary data.</text>
</comment>
<feature type="domain" description="DUF4140" evidence="3">
    <location>
        <begin position="36"/>
        <end position="134"/>
    </location>
</feature>
<feature type="domain" description="DUF4139" evidence="2">
    <location>
        <begin position="218"/>
        <end position="541"/>
    </location>
</feature>
<evidence type="ECO:0000259" key="2">
    <source>
        <dbReference type="Pfam" id="PF13598"/>
    </source>
</evidence>
<reference evidence="5" key="1">
    <citation type="journal article" date="2019" name="Int. J. Syst. Evol. Microbiol.">
        <title>The Global Catalogue of Microorganisms (GCM) 10K type strain sequencing project: providing services to taxonomists for standard genome sequencing and annotation.</title>
        <authorList>
            <consortium name="The Broad Institute Genomics Platform"/>
            <consortium name="The Broad Institute Genome Sequencing Center for Infectious Disease"/>
            <person name="Wu L."/>
            <person name="Ma J."/>
        </authorList>
    </citation>
    <scope>NUCLEOTIDE SEQUENCE [LARGE SCALE GENOMIC DNA]</scope>
    <source>
        <strain evidence="5">CGMCC 4.7393</strain>
    </source>
</reference>
<name>A0ABW2DKD8_9BACT</name>
<feature type="coiled-coil region" evidence="1">
    <location>
        <begin position="103"/>
        <end position="137"/>
    </location>
</feature>
<keyword evidence="1" id="KW-0175">Coiled coil</keyword>
<evidence type="ECO:0000256" key="1">
    <source>
        <dbReference type="SAM" id="Coils"/>
    </source>
</evidence>
<organism evidence="4 5">
    <name type="scientific">Rufibacter roseus</name>
    <dbReference type="NCBI Taxonomy" id="1567108"/>
    <lineage>
        <taxon>Bacteria</taxon>
        <taxon>Pseudomonadati</taxon>
        <taxon>Bacteroidota</taxon>
        <taxon>Cytophagia</taxon>
        <taxon>Cytophagales</taxon>
        <taxon>Hymenobacteraceae</taxon>
        <taxon>Rufibacter</taxon>
    </lineage>
</organism>
<keyword evidence="5" id="KW-1185">Reference proteome</keyword>
<dbReference type="InterPro" id="IPR025554">
    <property type="entry name" value="DUF4140"/>
</dbReference>
<dbReference type="Pfam" id="PF13598">
    <property type="entry name" value="DUF4139"/>
    <property type="match status" value="1"/>
</dbReference>
<evidence type="ECO:0000313" key="4">
    <source>
        <dbReference type="EMBL" id="MFC6998301.1"/>
    </source>
</evidence>
<evidence type="ECO:0000313" key="5">
    <source>
        <dbReference type="Proteomes" id="UP001596405"/>
    </source>
</evidence>
<proteinExistence type="predicted"/>
<dbReference type="Pfam" id="PF13600">
    <property type="entry name" value="DUF4140"/>
    <property type="match status" value="1"/>
</dbReference>
<dbReference type="EMBL" id="JBHSYQ010000005">
    <property type="protein sequence ID" value="MFC6998301.1"/>
    <property type="molecule type" value="Genomic_DNA"/>
</dbReference>
<gene>
    <name evidence="4" type="ORF">ACFQHR_11750</name>
</gene>
<sequence length="548" mass="61122">MKNVFLPFILLITCFGPVFQISAQKQVPLPTQVKAVTVFLNRAQVTNVGRASVESGVTELVLEGMPTQLDENSVQVNPTGNITLLSVRYEQNFLQANEKLVEHQRLEDSVQSYNGRIRSLNDQREVLQKEEALLHANQNIGGSQAGTTAARLKEVADYYRTRLLAIRKEIQLIDIQLEILRRRQIQFNNQVNQFRRNQQANNRVIVAVQASGKAQVGLEVTYLVYNAAWEPVYDLRASGNQGPVQLQYKANVRQNTGVDWNNVQLTLATTNPAEGAEKPYLTTNYIDLYPLTPPPVRSTVKFTPPVVKKDEEEQDLNEVLVGRVAGVVRADAVSETTADYTEAISTTLAAEFKIGIPFSVPSDGKPHTVDIQQHNLTTTYAHTTVPKLDPTAFLVAHLTNWEALKLLPGVANVFLGGTFTGKSFLNPEETGDTLTISLGRDQNVIVQRERQQDYQKQSTFGSNIKEQFGFEITLRNTKAQPVTITLEDQVPVSSTSEVSVEDIETNGGKLDKDTGKVTWQIQLQPNETAKRHLKYVVKYPKNRQVSGL</sequence>
<dbReference type="PANTHER" id="PTHR31005:SF8">
    <property type="entry name" value="DUF4139 DOMAIN-CONTAINING PROTEIN"/>
    <property type="match status" value="1"/>
</dbReference>